<dbReference type="Gene3D" id="3.40.30.10">
    <property type="entry name" value="Glutaredoxin"/>
    <property type="match status" value="1"/>
</dbReference>
<dbReference type="InterPro" id="IPR036249">
    <property type="entry name" value="Thioredoxin-like_sf"/>
</dbReference>
<gene>
    <name evidence="3" type="ORF">J121_1901</name>
</gene>
<dbReference type="PANTHER" id="PTHR42943:SF2">
    <property type="entry name" value="GLUTATHIONE S-TRANSFERASE KAPPA 1"/>
    <property type="match status" value="1"/>
</dbReference>
<dbReference type="GO" id="GO:1901170">
    <property type="term" value="P:naphthalene catabolic process"/>
    <property type="evidence" value="ECO:0007669"/>
    <property type="project" value="InterPro"/>
</dbReference>
<dbReference type="GO" id="GO:0018845">
    <property type="term" value="F:2-hydroxychromene-2-carboxylate isomerase activity"/>
    <property type="evidence" value="ECO:0007669"/>
    <property type="project" value="UniProtKB-UniRule"/>
</dbReference>
<evidence type="ECO:0000259" key="2">
    <source>
        <dbReference type="Pfam" id="PF01323"/>
    </source>
</evidence>
<comment type="catalytic activity">
    <reaction evidence="1">
        <text>2-hydroxychromene-2-carboxylate = (3E)-4-(2-hydroxyphenyl)-2-oxobut-3-enoate</text>
        <dbReference type="Rhea" id="RHEA:27401"/>
        <dbReference type="ChEBI" id="CHEBI:59350"/>
        <dbReference type="ChEBI" id="CHEBI:59353"/>
        <dbReference type="EC" id="5.99.1.4"/>
    </reaction>
</comment>
<comment type="caution">
    <text evidence="3">The sequence shown here is derived from an EMBL/GenBank/DDBJ whole genome shotgun (WGS) entry which is preliminary data.</text>
</comment>
<dbReference type="GO" id="GO:0004602">
    <property type="term" value="F:glutathione peroxidase activity"/>
    <property type="evidence" value="ECO:0007669"/>
    <property type="project" value="TreeGrafter"/>
</dbReference>
<dbReference type="InterPro" id="IPR014440">
    <property type="entry name" value="HCCAis_GSTk"/>
</dbReference>
<dbReference type="AlphaFoldDB" id="A0A0L1KH33"/>
<dbReference type="GO" id="GO:0006749">
    <property type="term" value="P:glutathione metabolic process"/>
    <property type="evidence" value="ECO:0007669"/>
    <property type="project" value="TreeGrafter"/>
</dbReference>
<dbReference type="EMBL" id="JYNE01000013">
    <property type="protein sequence ID" value="KNH03313.1"/>
    <property type="molecule type" value="Genomic_DNA"/>
</dbReference>
<dbReference type="RefSeq" id="WP_050599239.1">
    <property type="nucleotide sequence ID" value="NZ_JYNE01000013.1"/>
</dbReference>
<dbReference type="PANTHER" id="PTHR42943">
    <property type="entry name" value="GLUTATHIONE S-TRANSFERASE KAPPA"/>
    <property type="match status" value="1"/>
</dbReference>
<sequence length="203" mass="22122">MTATVEFIFDIAAPNGYLAWYPLKDIAARTGARLEITPVFLGGMHQLTGNAPPMIRDAGVKGKVAYAALEFQRFIDRHGMHRFRMHPALPFNSILLQRVLAAAADEAQRQALVEALLPAVWERNIDCSDADAVGAELTQAGFDARALLAAAQDPAVKARLAQNTERAVERGAFGIPTFFVDGEMWFGKERLGQLEDFLGGGQP</sequence>
<dbReference type="SUPFAM" id="SSF52833">
    <property type="entry name" value="Thioredoxin-like"/>
    <property type="match status" value="1"/>
</dbReference>
<evidence type="ECO:0000256" key="1">
    <source>
        <dbReference type="PIRNR" id="PIRNR006386"/>
    </source>
</evidence>
<dbReference type="InterPro" id="IPR051924">
    <property type="entry name" value="GST_Kappa/NadH"/>
</dbReference>
<accession>A0A0L1KH33</accession>
<organism evidence="3 4">
    <name type="scientific">Qipengyuania citrea LAMA 915</name>
    <dbReference type="NCBI Taxonomy" id="1306953"/>
    <lineage>
        <taxon>Bacteria</taxon>
        <taxon>Pseudomonadati</taxon>
        <taxon>Pseudomonadota</taxon>
        <taxon>Alphaproteobacteria</taxon>
        <taxon>Sphingomonadales</taxon>
        <taxon>Erythrobacteraceae</taxon>
        <taxon>Qipengyuania</taxon>
    </lineage>
</organism>
<protein>
    <recommendedName>
        <fullName evidence="1">2-hydroxychromene-2-carboxylate isomerase</fullName>
        <ecNumber evidence="1">5.99.1.4</ecNumber>
    </recommendedName>
</protein>
<proteinExistence type="inferred from homology"/>
<name>A0A0L1KH33_9SPHN</name>
<reference evidence="3" key="1">
    <citation type="submission" date="2015-02" db="EMBL/GenBank/DDBJ databases">
        <authorList>
            <person name="Chooi Y.-H."/>
        </authorList>
    </citation>
    <scope>NUCLEOTIDE SEQUENCE [LARGE SCALE GENOMIC DNA]</scope>
    <source>
        <strain evidence="3">LAMA 915</strain>
    </source>
</reference>
<comment type="similarity">
    <text evidence="1">Belongs to the GST superfamily. NadH family.</text>
</comment>
<evidence type="ECO:0000313" key="4">
    <source>
        <dbReference type="Proteomes" id="UP000037446"/>
    </source>
</evidence>
<dbReference type="InterPro" id="IPR044087">
    <property type="entry name" value="NahD-like"/>
</dbReference>
<dbReference type="Pfam" id="PF01323">
    <property type="entry name" value="DSBA"/>
    <property type="match status" value="1"/>
</dbReference>
<feature type="domain" description="DSBA-like thioredoxin" evidence="2">
    <location>
        <begin position="4"/>
        <end position="198"/>
    </location>
</feature>
<evidence type="ECO:0000313" key="3">
    <source>
        <dbReference type="EMBL" id="KNH03313.1"/>
    </source>
</evidence>
<dbReference type="EC" id="5.99.1.4" evidence="1"/>
<dbReference type="GO" id="GO:0004364">
    <property type="term" value="F:glutathione transferase activity"/>
    <property type="evidence" value="ECO:0007669"/>
    <property type="project" value="TreeGrafter"/>
</dbReference>
<dbReference type="CDD" id="cd03022">
    <property type="entry name" value="DsbA_HCCA_Iso"/>
    <property type="match status" value="1"/>
</dbReference>
<dbReference type="InterPro" id="IPR001853">
    <property type="entry name" value="DSBA-like_thioredoxin_dom"/>
</dbReference>
<dbReference type="PIRSF" id="PIRSF006386">
    <property type="entry name" value="HCCAis_GSTk"/>
    <property type="match status" value="1"/>
</dbReference>
<dbReference type="Proteomes" id="UP000037446">
    <property type="component" value="Unassembled WGS sequence"/>
</dbReference>
<dbReference type="PATRIC" id="fig|1306953.7.peg.1955"/>
<dbReference type="STRING" id="1306953.J121_1901"/>
<keyword evidence="1" id="KW-0413">Isomerase</keyword>